<evidence type="ECO:0000313" key="7">
    <source>
        <dbReference type="EMBL" id="MPL79878.1"/>
    </source>
</evidence>
<dbReference type="AlphaFoldDB" id="A0A644ULG5"/>
<dbReference type="InterPro" id="IPR011990">
    <property type="entry name" value="TPR-like_helical_dom_sf"/>
</dbReference>
<evidence type="ECO:0000256" key="1">
    <source>
        <dbReference type="ARBA" id="ARBA00004442"/>
    </source>
</evidence>
<evidence type="ECO:0000259" key="5">
    <source>
        <dbReference type="Pfam" id="PF07980"/>
    </source>
</evidence>
<sequence length="427" mass="48282">MYLYIDMLGSDIVFNTTANGWYLGTYRWVDHRNDRSSMVLYWTNIYRMMSNINQIITQIDAIPGADAEKKAIKGQALTYRAWGHFMLVQLYAQRFVPGGANSHPGVPYMETVTFEGQKRNTVAEVYTKINADLAEAITLLEGYSRPNKSHINKSVAQGIQAQVALVQGNWAQAATSANAARQGYSFMSAAQHLEGYSKQNNPENLWASYVQEDQTMYFYSFYAYMSNNFNSTAIRQSPKSINKELYDKISSTDIRKGFWYPNAVADKQPFVQPTGVRFNYMNSKFQAVSSADGRGDFPWLRVAEMYLIEAEALARQTGKEAQARDVLFLLAKNRDPQYTLSTNSGQALIDEILTQRRIELWGEGRNWTDLKRLNLPLVRPTAANAGQGSHVESFAVKVTEPAGSNNWVWMIPKAEVDTNKELEQNPA</sequence>
<protein>
    <submittedName>
        <fullName evidence="7">Uncharacterized protein</fullName>
    </submittedName>
</protein>
<comment type="caution">
    <text evidence="7">The sequence shown here is derived from an EMBL/GenBank/DDBJ whole genome shotgun (WGS) entry which is preliminary data.</text>
</comment>
<feature type="domain" description="RagB/SusD" evidence="5">
    <location>
        <begin position="203"/>
        <end position="426"/>
    </location>
</feature>
<evidence type="ECO:0000256" key="2">
    <source>
        <dbReference type="ARBA" id="ARBA00022729"/>
    </source>
</evidence>
<dbReference type="InterPro" id="IPR033985">
    <property type="entry name" value="SusD-like_N"/>
</dbReference>
<evidence type="ECO:0000259" key="6">
    <source>
        <dbReference type="Pfam" id="PF14322"/>
    </source>
</evidence>
<feature type="domain" description="SusD-like N-terminal" evidence="6">
    <location>
        <begin position="33"/>
        <end position="165"/>
    </location>
</feature>
<keyword evidence="3" id="KW-0472">Membrane</keyword>
<dbReference type="Pfam" id="PF14322">
    <property type="entry name" value="SusD-like_3"/>
    <property type="match status" value="1"/>
</dbReference>
<keyword evidence="4" id="KW-0998">Cell outer membrane</keyword>
<keyword evidence="2" id="KW-0732">Signal</keyword>
<name>A0A644ULG5_9ZZZZ</name>
<accession>A0A644ULG5</accession>
<organism evidence="7">
    <name type="scientific">bioreactor metagenome</name>
    <dbReference type="NCBI Taxonomy" id="1076179"/>
    <lineage>
        <taxon>unclassified sequences</taxon>
        <taxon>metagenomes</taxon>
        <taxon>ecological metagenomes</taxon>
    </lineage>
</organism>
<dbReference type="InterPro" id="IPR012944">
    <property type="entry name" value="SusD_RagB_dom"/>
</dbReference>
<dbReference type="Pfam" id="PF07980">
    <property type="entry name" value="SusD_RagB"/>
    <property type="match status" value="1"/>
</dbReference>
<proteinExistence type="predicted"/>
<dbReference type="SUPFAM" id="SSF48452">
    <property type="entry name" value="TPR-like"/>
    <property type="match status" value="1"/>
</dbReference>
<reference evidence="7" key="1">
    <citation type="submission" date="2019-08" db="EMBL/GenBank/DDBJ databases">
        <authorList>
            <person name="Kucharzyk K."/>
            <person name="Murdoch R.W."/>
            <person name="Higgins S."/>
            <person name="Loffler F."/>
        </authorList>
    </citation>
    <scope>NUCLEOTIDE SEQUENCE</scope>
</reference>
<dbReference type="GO" id="GO:0009279">
    <property type="term" value="C:cell outer membrane"/>
    <property type="evidence" value="ECO:0007669"/>
    <property type="project" value="UniProtKB-SubCell"/>
</dbReference>
<evidence type="ECO:0000256" key="3">
    <source>
        <dbReference type="ARBA" id="ARBA00023136"/>
    </source>
</evidence>
<gene>
    <name evidence="7" type="ORF">SDC9_25765</name>
</gene>
<dbReference type="Gene3D" id="1.25.40.390">
    <property type="match status" value="1"/>
</dbReference>
<evidence type="ECO:0000256" key="4">
    <source>
        <dbReference type="ARBA" id="ARBA00023237"/>
    </source>
</evidence>
<comment type="subcellular location">
    <subcellularLocation>
        <location evidence="1">Cell outer membrane</location>
    </subcellularLocation>
</comment>
<dbReference type="EMBL" id="VSSQ01000131">
    <property type="protein sequence ID" value="MPL79878.1"/>
    <property type="molecule type" value="Genomic_DNA"/>
</dbReference>